<dbReference type="EMBL" id="AKGD01000002">
    <property type="protein sequence ID" value="EIT69460.1"/>
    <property type="molecule type" value="Genomic_DNA"/>
</dbReference>
<dbReference type="Proteomes" id="UP000003704">
    <property type="component" value="Unassembled WGS sequence"/>
</dbReference>
<comment type="caution">
    <text evidence="1">The sequence shown here is derived from an EMBL/GenBank/DDBJ whole genome shotgun (WGS) entry which is preliminary data.</text>
</comment>
<organism evidence="1 2">
    <name type="scientific">Hydrocarboniphaga effusa AP103</name>
    <dbReference type="NCBI Taxonomy" id="1172194"/>
    <lineage>
        <taxon>Bacteria</taxon>
        <taxon>Pseudomonadati</taxon>
        <taxon>Pseudomonadota</taxon>
        <taxon>Gammaproteobacteria</taxon>
        <taxon>Nevskiales</taxon>
        <taxon>Nevskiaceae</taxon>
        <taxon>Hydrocarboniphaga</taxon>
    </lineage>
</organism>
<dbReference type="RefSeq" id="WP_007185983.1">
    <property type="nucleotide sequence ID" value="NZ_AKGD01000002.1"/>
</dbReference>
<keyword evidence="2" id="KW-1185">Reference proteome</keyword>
<proteinExistence type="predicted"/>
<evidence type="ECO:0000313" key="1">
    <source>
        <dbReference type="EMBL" id="EIT69460.1"/>
    </source>
</evidence>
<reference evidence="1 2" key="1">
    <citation type="journal article" date="2012" name="J. Bacteriol.">
        <title>Genome Sequence of n-Alkane-Degrading Hydrocarboniphaga effusa Strain AP103T (ATCC BAA-332T).</title>
        <authorList>
            <person name="Chang H.K."/>
            <person name="Zylstra G.J."/>
            <person name="Chae J.C."/>
        </authorList>
    </citation>
    <scope>NUCLEOTIDE SEQUENCE [LARGE SCALE GENOMIC DNA]</scope>
    <source>
        <strain evidence="1 2">AP103</strain>
    </source>
</reference>
<dbReference type="AlphaFoldDB" id="I8T6C0"/>
<sequence>MQINPDGAVLFTAREVSCLFKLVAATSDGDHAEMGLTPQESDVCLAVYAELDDSGLCQGLQEAVHLAAAA</sequence>
<gene>
    <name evidence="1" type="ORF">WQQ_30420</name>
</gene>
<evidence type="ECO:0000313" key="2">
    <source>
        <dbReference type="Proteomes" id="UP000003704"/>
    </source>
</evidence>
<accession>I8T6C0</accession>
<name>I8T6C0_9GAMM</name>
<protein>
    <submittedName>
        <fullName evidence="1">Uncharacterized protein</fullName>
    </submittedName>
</protein>